<protein>
    <submittedName>
        <fullName evidence="2">Lipase/acylhydrolase</fullName>
        <ecNumber evidence="2">3.1.1.2</ecNumber>
    </submittedName>
</protein>
<proteinExistence type="predicted"/>
<dbReference type="Pfam" id="PF13472">
    <property type="entry name" value="Lipase_GDSL_2"/>
    <property type="match status" value="1"/>
</dbReference>
<dbReference type="PANTHER" id="PTHR14209:SF19">
    <property type="entry name" value="ISOAMYL ACETATE-HYDROLYZING ESTERASE 1 HOMOLOG"/>
    <property type="match status" value="1"/>
</dbReference>
<gene>
    <name evidence="2" type="ORF">NCTC8129_02440</name>
</gene>
<evidence type="ECO:0000313" key="3">
    <source>
        <dbReference type="Proteomes" id="UP000254070"/>
    </source>
</evidence>
<evidence type="ECO:0000259" key="1">
    <source>
        <dbReference type="Pfam" id="PF13472"/>
    </source>
</evidence>
<dbReference type="Proteomes" id="UP000254070">
    <property type="component" value="Unassembled WGS sequence"/>
</dbReference>
<evidence type="ECO:0000313" key="2">
    <source>
        <dbReference type="EMBL" id="STP30200.1"/>
    </source>
</evidence>
<dbReference type="GO" id="GO:0004064">
    <property type="term" value="F:arylesterase activity"/>
    <property type="evidence" value="ECO:0007669"/>
    <property type="project" value="UniProtKB-EC"/>
</dbReference>
<dbReference type="PANTHER" id="PTHR14209">
    <property type="entry name" value="ISOAMYL ACETATE-HYDROLYZING ESTERASE 1"/>
    <property type="match status" value="1"/>
</dbReference>
<keyword evidence="2" id="KW-0378">Hydrolase</keyword>
<dbReference type="CDD" id="cd00229">
    <property type="entry name" value="SGNH_hydrolase"/>
    <property type="match status" value="1"/>
</dbReference>
<name>A0A377KLW7_9ENTE</name>
<dbReference type="AlphaFoldDB" id="A0A377KLW7"/>
<dbReference type="EC" id="3.1.1.2" evidence="2"/>
<dbReference type="InterPro" id="IPR036514">
    <property type="entry name" value="SGNH_hydro_sf"/>
</dbReference>
<dbReference type="EMBL" id="UGIF01000002">
    <property type="protein sequence ID" value="STP30200.1"/>
    <property type="molecule type" value="Genomic_DNA"/>
</dbReference>
<sequence length="192" mass="21672">MKKIIIFGDSIAAGLFEGEVIHALDQQLLNTLRALGLPDFTITNLGKRGDSTTSALERLTPIDQELTADYVVLNIGINDAINDRKNKKAFQENLLDIIDHFKDSRIILVGPSYVDEKIKTQTDPVILVEYTQLAKKVAEQTASEFIDFYQYERSFTDPTIYLQSDGLHPSQLGYHFLGSLIAQLIQRNEQQK</sequence>
<feature type="domain" description="SGNH hydrolase-type esterase" evidence="1">
    <location>
        <begin position="6"/>
        <end position="175"/>
    </location>
</feature>
<dbReference type="InterPro" id="IPR013830">
    <property type="entry name" value="SGNH_hydro"/>
</dbReference>
<accession>A0A377KLW7</accession>
<dbReference type="InterPro" id="IPR045136">
    <property type="entry name" value="Iah1-like"/>
</dbReference>
<organism evidence="2 3">
    <name type="scientific">Enterococcus durans</name>
    <dbReference type="NCBI Taxonomy" id="53345"/>
    <lineage>
        <taxon>Bacteria</taxon>
        <taxon>Bacillati</taxon>
        <taxon>Bacillota</taxon>
        <taxon>Bacilli</taxon>
        <taxon>Lactobacillales</taxon>
        <taxon>Enterococcaceae</taxon>
        <taxon>Enterococcus</taxon>
    </lineage>
</organism>
<dbReference type="Gene3D" id="3.40.50.1110">
    <property type="entry name" value="SGNH hydrolase"/>
    <property type="match status" value="1"/>
</dbReference>
<reference evidence="2 3" key="1">
    <citation type="submission" date="2018-06" db="EMBL/GenBank/DDBJ databases">
        <authorList>
            <consortium name="Pathogen Informatics"/>
            <person name="Doyle S."/>
        </authorList>
    </citation>
    <scope>NUCLEOTIDE SEQUENCE [LARGE SCALE GENOMIC DNA]</scope>
    <source>
        <strain evidence="2 3">NCTC8129</strain>
    </source>
</reference>
<dbReference type="RefSeq" id="WP_115235666.1">
    <property type="nucleotide sequence ID" value="NZ_UGIF01000002.1"/>
</dbReference>
<dbReference type="SUPFAM" id="SSF52266">
    <property type="entry name" value="SGNH hydrolase"/>
    <property type="match status" value="1"/>
</dbReference>